<feature type="domain" description="FAD/NAD(P)-binding" evidence="5">
    <location>
        <begin position="4"/>
        <end position="299"/>
    </location>
</feature>
<evidence type="ECO:0000313" key="8">
    <source>
        <dbReference type="Proteomes" id="UP001596337"/>
    </source>
</evidence>
<dbReference type="PRINTS" id="PR00368">
    <property type="entry name" value="FADPNR"/>
</dbReference>
<evidence type="ECO:0000313" key="7">
    <source>
        <dbReference type="EMBL" id="MFC6867777.1"/>
    </source>
</evidence>
<keyword evidence="2" id="KW-0285">Flavoprotein</keyword>
<dbReference type="PANTHER" id="PTHR43557">
    <property type="entry name" value="APOPTOSIS-INDUCING FACTOR 1"/>
    <property type="match status" value="1"/>
</dbReference>
<keyword evidence="3" id="KW-0274">FAD</keyword>
<dbReference type="Proteomes" id="UP001596337">
    <property type="component" value="Unassembled WGS sequence"/>
</dbReference>
<reference evidence="8" key="1">
    <citation type="journal article" date="2019" name="Int. J. Syst. Evol. Microbiol.">
        <title>The Global Catalogue of Microorganisms (GCM) 10K type strain sequencing project: providing services to taxonomists for standard genome sequencing and annotation.</title>
        <authorList>
            <consortium name="The Broad Institute Genomics Platform"/>
            <consortium name="The Broad Institute Genome Sequencing Center for Infectious Disease"/>
            <person name="Wu L."/>
            <person name="Ma J."/>
        </authorList>
    </citation>
    <scope>NUCLEOTIDE SEQUENCE [LARGE SCALE GENOMIC DNA]</scope>
    <source>
        <strain evidence="8">KCTC 32255</strain>
    </source>
</reference>
<dbReference type="EMBL" id="JBHSXX010000001">
    <property type="protein sequence ID" value="MFC6867777.1"/>
    <property type="molecule type" value="Genomic_DNA"/>
</dbReference>
<evidence type="ECO:0000259" key="5">
    <source>
        <dbReference type="Pfam" id="PF07992"/>
    </source>
</evidence>
<dbReference type="InterPro" id="IPR016156">
    <property type="entry name" value="FAD/NAD-linked_Rdtase_dimer_sf"/>
</dbReference>
<evidence type="ECO:0000256" key="4">
    <source>
        <dbReference type="ARBA" id="ARBA00023002"/>
    </source>
</evidence>
<dbReference type="Gene3D" id="3.50.50.60">
    <property type="entry name" value="FAD/NAD(P)-binding domain"/>
    <property type="match status" value="2"/>
</dbReference>
<dbReference type="SUPFAM" id="SSF51905">
    <property type="entry name" value="FAD/NAD(P)-binding domain"/>
    <property type="match status" value="1"/>
</dbReference>
<name>A0ABW2BXL6_9PSEU</name>
<gene>
    <name evidence="7" type="ORF">ACFQGD_11530</name>
</gene>
<dbReference type="InterPro" id="IPR028202">
    <property type="entry name" value="Reductase_C"/>
</dbReference>
<dbReference type="Pfam" id="PF14759">
    <property type="entry name" value="Reductase_C"/>
    <property type="match status" value="1"/>
</dbReference>
<dbReference type="RefSeq" id="WP_345400313.1">
    <property type="nucleotide sequence ID" value="NZ_BAABLA010000099.1"/>
</dbReference>
<dbReference type="Gene3D" id="3.30.390.30">
    <property type="match status" value="1"/>
</dbReference>
<evidence type="ECO:0000256" key="1">
    <source>
        <dbReference type="ARBA" id="ARBA00001974"/>
    </source>
</evidence>
<keyword evidence="4" id="KW-0560">Oxidoreductase</keyword>
<protein>
    <submittedName>
        <fullName evidence="7">NAD(P)/FAD-dependent oxidoreductase</fullName>
    </submittedName>
</protein>
<accession>A0ABW2BXL6</accession>
<sequence length="411" mass="43867">MSRAIVVGTGIAGATAALTLRSTGYEGPIVLIGEEPDEPYRKPPLSKDVLRGTMPFERTRLRAPDTWEKQDIELRTGERVTDVDVLARKLALDGGERLDYELLLLATGGSPRPLPIADGLDGVHMLRSASDVPALRDRLNDGSRVLVIGAGLIGAEVAATARSRGCDVTMLEAEPTPLSRLLPPRIARVYAELHRSHGVELHTGVDVVSLERTADGLVTRDADGRDWTADTVVVAIGMVPNTELAERAGIAVDNGILVDEYFETSVPGVYAAGDVANQPNVLLGGRQRIEHWQSAQEQGAAAARNMLGDRTPFSQVPWCWSDQYGVNLQVAGWPVVTDDVSIRGDLDALNFTAVFHRDGRLVGAVGVNRAKEIRALRKLISTAPGADPALLADEATDLGTLASSSVSTALT</sequence>
<comment type="cofactor">
    <cofactor evidence="1">
        <name>FAD</name>
        <dbReference type="ChEBI" id="CHEBI:57692"/>
    </cofactor>
</comment>
<feature type="domain" description="Reductase C-terminal" evidence="6">
    <location>
        <begin position="318"/>
        <end position="401"/>
    </location>
</feature>
<dbReference type="InterPro" id="IPR050446">
    <property type="entry name" value="FAD-oxidoreductase/Apoptosis"/>
</dbReference>
<comment type="caution">
    <text evidence="7">The sequence shown here is derived from an EMBL/GenBank/DDBJ whole genome shotgun (WGS) entry which is preliminary data.</text>
</comment>
<dbReference type="PANTHER" id="PTHR43557:SF2">
    <property type="entry name" value="RIESKE DOMAIN-CONTAINING PROTEIN-RELATED"/>
    <property type="match status" value="1"/>
</dbReference>
<organism evidence="7 8">
    <name type="scientific">Haloechinothrix salitolerans</name>
    <dbReference type="NCBI Taxonomy" id="926830"/>
    <lineage>
        <taxon>Bacteria</taxon>
        <taxon>Bacillati</taxon>
        <taxon>Actinomycetota</taxon>
        <taxon>Actinomycetes</taxon>
        <taxon>Pseudonocardiales</taxon>
        <taxon>Pseudonocardiaceae</taxon>
        <taxon>Haloechinothrix</taxon>
    </lineage>
</organism>
<proteinExistence type="predicted"/>
<dbReference type="InterPro" id="IPR023753">
    <property type="entry name" value="FAD/NAD-binding_dom"/>
</dbReference>
<dbReference type="Pfam" id="PF07992">
    <property type="entry name" value="Pyr_redox_2"/>
    <property type="match status" value="1"/>
</dbReference>
<dbReference type="InterPro" id="IPR036188">
    <property type="entry name" value="FAD/NAD-bd_sf"/>
</dbReference>
<keyword evidence="8" id="KW-1185">Reference proteome</keyword>
<dbReference type="SUPFAM" id="SSF55424">
    <property type="entry name" value="FAD/NAD-linked reductases, dimerisation (C-terminal) domain"/>
    <property type="match status" value="1"/>
</dbReference>
<dbReference type="PRINTS" id="PR00411">
    <property type="entry name" value="PNDRDTASEI"/>
</dbReference>
<evidence type="ECO:0000259" key="6">
    <source>
        <dbReference type="Pfam" id="PF14759"/>
    </source>
</evidence>
<evidence type="ECO:0000256" key="3">
    <source>
        <dbReference type="ARBA" id="ARBA00022827"/>
    </source>
</evidence>
<evidence type="ECO:0000256" key="2">
    <source>
        <dbReference type="ARBA" id="ARBA00022630"/>
    </source>
</evidence>